<keyword evidence="2" id="KW-1185">Reference proteome</keyword>
<proteinExistence type="predicted"/>
<organism evidence="1 2">
    <name type="scientific">Streptomyces bugieae</name>
    <dbReference type="NCBI Taxonomy" id="3098223"/>
    <lineage>
        <taxon>Bacteria</taxon>
        <taxon>Bacillati</taxon>
        <taxon>Actinomycetota</taxon>
        <taxon>Actinomycetes</taxon>
        <taxon>Kitasatosporales</taxon>
        <taxon>Streptomycetaceae</taxon>
        <taxon>Streptomyces</taxon>
    </lineage>
</organism>
<evidence type="ECO:0000313" key="1">
    <source>
        <dbReference type="EMBL" id="MEE4419491.1"/>
    </source>
</evidence>
<dbReference type="EMBL" id="JAZBJP010000002">
    <property type="protein sequence ID" value="MEE4419491.1"/>
    <property type="molecule type" value="Genomic_DNA"/>
</dbReference>
<evidence type="ECO:0000313" key="2">
    <source>
        <dbReference type="Proteomes" id="UP001307760"/>
    </source>
</evidence>
<reference evidence="1 2" key="1">
    <citation type="submission" date="2023-12" db="EMBL/GenBank/DDBJ databases">
        <title>30 novel species of actinomycetes from the DSMZ collection.</title>
        <authorList>
            <person name="Nouioui I."/>
        </authorList>
    </citation>
    <scope>NUCLEOTIDE SEQUENCE [LARGE SCALE GENOMIC DNA]</scope>
    <source>
        <strain evidence="1 2">DSM 41528</strain>
    </source>
</reference>
<sequence length="103" mass="10843">MTKEPLPRLIPTGTCWCGCGAEIGLGSFFARGHDKVAEAALVAVKYGGSIPQMLHANGFGPSHSVTAKAVEEAGWQKCPRCDYVGAPASVRNHEKKCTAAKES</sequence>
<gene>
    <name evidence="1" type="ORF">V2J85_09020</name>
</gene>
<dbReference type="Proteomes" id="UP001307760">
    <property type="component" value="Unassembled WGS sequence"/>
</dbReference>
<accession>A0ABU7NKX0</accession>
<comment type="caution">
    <text evidence="1">The sequence shown here is derived from an EMBL/GenBank/DDBJ whole genome shotgun (WGS) entry which is preliminary data.</text>
</comment>
<name>A0ABU7NKX0_9ACTN</name>
<dbReference type="RefSeq" id="WP_330821146.1">
    <property type="nucleotide sequence ID" value="NZ_JAZBJP010000002.1"/>
</dbReference>
<protein>
    <submittedName>
        <fullName evidence="1">Uncharacterized protein</fullName>
    </submittedName>
</protein>